<gene>
    <name evidence="2" type="ORF">PYH69_10500</name>
</gene>
<dbReference type="InterPro" id="IPR006626">
    <property type="entry name" value="PbH1"/>
</dbReference>
<dbReference type="SUPFAM" id="SSF51126">
    <property type="entry name" value="Pectin lyase-like"/>
    <property type="match status" value="1"/>
</dbReference>
<dbReference type="AlphaFoldDB" id="A0AAX3W1B8"/>
<dbReference type="InterPro" id="IPR012334">
    <property type="entry name" value="Pectin_lyas_fold"/>
</dbReference>
<dbReference type="Gene3D" id="2.160.20.10">
    <property type="entry name" value="Single-stranded right-handed beta-helix, Pectin lyase-like"/>
    <property type="match status" value="1"/>
</dbReference>
<dbReference type="EMBL" id="CP118848">
    <property type="protein sequence ID" value="WHI59148.1"/>
    <property type="molecule type" value="Genomic_DNA"/>
</dbReference>
<proteinExistence type="predicted"/>
<dbReference type="InterPro" id="IPR011050">
    <property type="entry name" value="Pectin_lyase_fold/virulence"/>
</dbReference>
<name>A0AAX3W1B8_MAMLE</name>
<evidence type="ECO:0000259" key="1">
    <source>
        <dbReference type="Pfam" id="PF12708"/>
    </source>
</evidence>
<keyword evidence="2" id="KW-0378">Hydrolase</keyword>
<organism evidence="2 3">
    <name type="scientific">Mammaliicoccus lentus</name>
    <name type="common">Staphylococcus lentus</name>
    <dbReference type="NCBI Taxonomy" id="42858"/>
    <lineage>
        <taxon>Bacteria</taxon>
        <taxon>Bacillati</taxon>
        <taxon>Bacillota</taxon>
        <taxon>Bacilli</taxon>
        <taxon>Bacillales</taxon>
        <taxon>Staphylococcaceae</taxon>
        <taxon>Mammaliicoccus</taxon>
    </lineage>
</organism>
<dbReference type="Pfam" id="PF12708">
    <property type="entry name" value="Pect-lyase_RHGA_epim"/>
    <property type="match status" value="1"/>
</dbReference>
<evidence type="ECO:0000313" key="3">
    <source>
        <dbReference type="Proteomes" id="UP001223261"/>
    </source>
</evidence>
<evidence type="ECO:0000313" key="2">
    <source>
        <dbReference type="EMBL" id="WHI59148.1"/>
    </source>
</evidence>
<dbReference type="SMART" id="SM00710">
    <property type="entry name" value="PbH1"/>
    <property type="match status" value="4"/>
</dbReference>
<feature type="domain" description="Rhamnogalacturonase A/B/Epimerase-like pectate lyase" evidence="1">
    <location>
        <begin position="4"/>
        <end position="136"/>
    </location>
</feature>
<dbReference type="RefSeq" id="WP_064205133.1">
    <property type="nucleotide sequence ID" value="NZ_CP118848.1"/>
</dbReference>
<dbReference type="Proteomes" id="UP001223261">
    <property type="component" value="Chromosome"/>
</dbReference>
<dbReference type="InterPro" id="IPR024535">
    <property type="entry name" value="RHGA/B-epi-like_pectate_lyase"/>
</dbReference>
<reference evidence="2" key="1">
    <citation type="journal article" date="2023" name="Antibiotics">
        <title>Prevalence and Molecular Characterization of Methicillin-Resistant Staphylococci (MRS) and Mammaliicocci (MRM) in Dromedary Camels from Algeria: First Detection of SCCmec-mecC Hybrid in Methicillin-Resistant Mammaliicoccus lentus.</title>
        <authorList>
            <person name="Belhout C."/>
            <person name="Boyen F."/>
            <person name="Vereecke N."/>
            <person name="Theuns S."/>
            <person name="Taibi N."/>
            <person name="Stegger M."/>
            <person name="de la Fe-Rodriguez P.Y."/>
            <person name="Bouayad L."/>
            <person name="Elgroud R."/>
            <person name="Butaye P."/>
        </authorList>
    </citation>
    <scope>NUCLEOTIDE SEQUENCE</scope>
    <source>
        <strain evidence="2">7048</strain>
    </source>
</reference>
<dbReference type="GO" id="GO:0016787">
    <property type="term" value="F:hydrolase activity"/>
    <property type="evidence" value="ECO:0007669"/>
    <property type="project" value="UniProtKB-KW"/>
</dbReference>
<sequence>MTRIINVANYGAKGKCGVLDTLGIQLALFEARKGPVTVYIPKGEYHILYELVIYRNTNLILHDDATLIRKSPSAMLKNGHSFKKYYGYEGHGNINIIGGTFDAYGHTNNTNNTIMSIGHANNIQIHDVTFKNVVGGHAIDACGLDGFYVTNSHFLGFRDDSGTRSFSEAIQIDIQTEGAFPKFGATDGTVTKNVIIENCYFGNSGDMNMSAWNRAIGSHASMYGCFYENIHIQNNRFDGLGDYAVTMLKSKETTITNNYFVNCEGGIRYLAVPTGKYSMDINKVDKGAQSGSTLLIGNNKFENIKSKQSILIKSYEKAINKDIYIYDNKFIDKISDKIQFINASDIYLYNNFNLSQIKQKNVERLNEIIKGTENK</sequence>
<protein>
    <submittedName>
        <fullName evidence="2">Glycosyl hydrolase family 28-related protein</fullName>
    </submittedName>
</protein>
<accession>A0AAX3W1B8</accession>